<proteinExistence type="predicted"/>
<name>A0A9J5ZGP6_SOLCO</name>
<dbReference type="AlphaFoldDB" id="A0A9J5ZGP6"/>
<accession>A0A9J5ZGP6</accession>
<organism evidence="1 2">
    <name type="scientific">Solanum commersonii</name>
    <name type="common">Commerson's wild potato</name>
    <name type="synonym">Commerson's nightshade</name>
    <dbReference type="NCBI Taxonomy" id="4109"/>
    <lineage>
        <taxon>Eukaryota</taxon>
        <taxon>Viridiplantae</taxon>
        <taxon>Streptophyta</taxon>
        <taxon>Embryophyta</taxon>
        <taxon>Tracheophyta</taxon>
        <taxon>Spermatophyta</taxon>
        <taxon>Magnoliopsida</taxon>
        <taxon>eudicotyledons</taxon>
        <taxon>Gunneridae</taxon>
        <taxon>Pentapetalae</taxon>
        <taxon>asterids</taxon>
        <taxon>lamiids</taxon>
        <taxon>Solanales</taxon>
        <taxon>Solanaceae</taxon>
        <taxon>Solanoideae</taxon>
        <taxon>Solaneae</taxon>
        <taxon>Solanum</taxon>
    </lineage>
</organism>
<comment type="caution">
    <text evidence="1">The sequence shown here is derived from an EMBL/GenBank/DDBJ whole genome shotgun (WGS) entry which is preliminary data.</text>
</comment>
<reference evidence="1 2" key="1">
    <citation type="submission" date="2020-09" db="EMBL/GenBank/DDBJ databases">
        <title>De no assembly of potato wild relative species, Solanum commersonii.</title>
        <authorList>
            <person name="Cho K."/>
        </authorList>
    </citation>
    <scope>NUCLEOTIDE SEQUENCE [LARGE SCALE GENOMIC DNA]</scope>
    <source>
        <strain evidence="1">LZ3.2</strain>
        <tissue evidence="1">Leaf</tissue>
    </source>
</reference>
<gene>
    <name evidence="1" type="ORF">H5410_023378</name>
</gene>
<evidence type="ECO:0000313" key="1">
    <source>
        <dbReference type="EMBL" id="KAG5612097.1"/>
    </source>
</evidence>
<dbReference type="EMBL" id="JACXVP010000004">
    <property type="protein sequence ID" value="KAG5612097.1"/>
    <property type="molecule type" value="Genomic_DNA"/>
</dbReference>
<evidence type="ECO:0000313" key="2">
    <source>
        <dbReference type="Proteomes" id="UP000824120"/>
    </source>
</evidence>
<dbReference type="OrthoDB" id="1692599at2759"/>
<keyword evidence="2" id="KW-1185">Reference proteome</keyword>
<sequence>MEHHCGTNGANSIIYRMALAGCTYQVSQEPNQVIFQGKKRTLSTIVRLIIQGSKGVRMLLSKPHRYEPYTECDRCPIIGLIPLISTPWIHKIRIVILLPKLEIRWVTNQLITILPNMPSPSTIITMRVPVLLQLRMSISSGHQGCNLHIRYRSKEYVPYFFDFPAQSKIE</sequence>
<dbReference type="Proteomes" id="UP000824120">
    <property type="component" value="Chromosome 4"/>
</dbReference>
<protein>
    <submittedName>
        <fullName evidence="1">Uncharacterized protein</fullName>
    </submittedName>
</protein>